<organism evidence="5 6">
    <name type="scientific">Candidatus Phosphoribacter hodrii</name>
    <dbReference type="NCBI Taxonomy" id="2953743"/>
    <lineage>
        <taxon>Bacteria</taxon>
        <taxon>Bacillati</taxon>
        <taxon>Actinomycetota</taxon>
        <taxon>Actinomycetes</taxon>
        <taxon>Micrococcales</taxon>
        <taxon>Dermatophilaceae</taxon>
        <taxon>Candidatus Phosphoribacter</taxon>
    </lineage>
</organism>
<dbReference type="Pfam" id="PF07687">
    <property type="entry name" value="M20_dimer"/>
    <property type="match status" value="1"/>
</dbReference>
<dbReference type="PANTHER" id="PTHR43808">
    <property type="entry name" value="ACETYLORNITHINE DEACETYLASE"/>
    <property type="match status" value="1"/>
</dbReference>
<feature type="domain" description="Peptidase M20 dimerisation" evidence="4">
    <location>
        <begin position="166"/>
        <end position="260"/>
    </location>
</feature>
<evidence type="ECO:0000313" key="6">
    <source>
        <dbReference type="Proteomes" id="UP000718281"/>
    </source>
</evidence>
<sequence length="372" mass="39138">MVADLRRLVECESPSMDIEATTRCADLLAALGEERLGQAPERIRTGERTNLLWRWGPAPSTRLILGHLDTVWPLGTLARWPFSVEGDRATGPGAFDMKAGLVQALYAVASLSEVERDGVAILVTADEEIGSPDTRGLIEALAWDADEAFVPEASAPGEQANGALKIERKGVSLYSVVITGRAAHAGLEPERGVNASIELAYQVLALATLGDPALGTTVTPTVLASGTTTNTVPAGARIEVDVRVCTVAEQDRVDAAIRALRPHLDGAQVTIEGGPNRPPLERKRTTRLFHRAQEAYAALGLCDHGDHGDLEGVAVGGASDGNFTAGVGTDTLDGIGAVGGGAHAEGEWVSVPDLWKRAALLAALVRPHDQQR</sequence>
<evidence type="ECO:0000259" key="4">
    <source>
        <dbReference type="Pfam" id="PF07687"/>
    </source>
</evidence>
<feature type="active site" evidence="3">
    <location>
        <position position="69"/>
    </location>
</feature>
<dbReference type="EMBL" id="JADIXZ010000007">
    <property type="protein sequence ID" value="MBK6302140.1"/>
    <property type="molecule type" value="Genomic_DNA"/>
</dbReference>
<dbReference type="Pfam" id="PF01546">
    <property type="entry name" value="Peptidase_M20"/>
    <property type="match status" value="1"/>
</dbReference>
<dbReference type="Proteomes" id="UP000718281">
    <property type="component" value="Unassembled WGS sequence"/>
</dbReference>
<feature type="active site" description="Proton acceptor" evidence="3">
    <location>
        <position position="127"/>
    </location>
</feature>
<dbReference type="AlphaFoldDB" id="A0A934X819"/>
<dbReference type="SUPFAM" id="SSF55031">
    <property type="entry name" value="Bacterial exopeptidase dimerisation domain"/>
    <property type="match status" value="1"/>
</dbReference>
<evidence type="ECO:0000256" key="1">
    <source>
        <dbReference type="ARBA" id="ARBA00022723"/>
    </source>
</evidence>
<dbReference type="PIRSF" id="PIRSF037238">
    <property type="entry name" value="Carboxypeptidase_G2"/>
    <property type="match status" value="1"/>
</dbReference>
<dbReference type="InterPro" id="IPR036264">
    <property type="entry name" value="Bact_exopeptidase_dim_dom"/>
</dbReference>
<dbReference type="SUPFAM" id="SSF53187">
    <property type="entry name" value="Zn-dependent exopeptidases"/>
    <property type="match status" value="1"/>
</dbReference>
<keyword evidence="1" id="KW-0479">Metal-binding</keyword>
<dbReference type="InterPro" id="IPR017150">
    <property type="entry name" value="Pept_M20_glutamate_carboxypep"/>
</dbReference>
<keyword evidence="2" id="KW-0378">Hydrolase</keyword>
<evidence type="ECO:0000256" key="2">
    <source>
        <dbReference type="ARBA" id="ARBA00022801"/>
    </source>
</evidence>
<proteinExistence type="predicted"/>
<dbReference type="PANTHER" id="PTHR43808:SF9">
    <property type="entry name" value="BLL0789 PROTEIN"/>
    <property type="match status" value="1"/>
</dbReference>
<dbReference type="CDD" id="cd03885">
    <property type="entry name" value="M20_CPDG2"/>
    <property type="match status" value="1"/>
</dbReference>
<evidence type="ECO:0000313" key="5">
    <source>
        <dbReference type="EMBL" id="MBK6302140.1"/>
    </source>
</evidence>
<comment type="caution">
    <text evidence="5">The sequence shown here is derived from an EMBL/GenBank/DDBJ whole genome shotgun (WGS) entry which is preliminary data.</text>
</comment>
<name>A0A934X819_9MICO</name>
<dbReference type="InterPro" id="IPR011650">
    <property type="entry name" value="Peptidase_M20_dimer"/>
</dbReference>
<dbReference type="InterPro" id="IPR002933">
    <property type="entry name" value="Peptidase_M20"/>
</dbReference>
<gene>
    <name evidence="5" type="ORF">IPF40_14260</name>
</gene>
<dbReference type="Gene3D" id="3.40.630.10">
    <property type="entry name" value="Zn peptidases"/>
    <property type="match status" value="1"/>
</dbReference>
<protein>
    <submittedName>
        <fullName evidence="5">M20 family metallopeptidase</fullName>
    </submittedName>
</protein>
<reference evidence="5 6" key="1">
    <citation type="submission" date="2020-10" db="EMBL/GenBank/DDBJ databases">
        <title>Connecting structure to function with the recovery of over 1000 high-quality activated sludge metagenome-assembled genomes encoding full-length rRNA genes using long-read sequencing.</title>
        <authorList>
            <person name="Singleton C.M."/>
            <person name="Petriglieri F."/>
            <person name="Kristensen J.M."/>
            <person name="Kirkegaard R.H."/>
            <person name="Michaelsen T.Y."/>
            <person name="Andersen M.H."/>
            <person name="Karst S.M."/>
            <person name="Dueholm M.S."/>
            <person name="Nielsen P.H."/>
            <person name="Albertsen M."/>
        </authorList>
    </citation>
    <scope>NUCLEOTIDE SEQUENCE [LARGE SCALE GENOMIC DNA]</scope>
    <source>
        <strain evidence="5">AalE_18-Q3-R2-46_BAT3C.188</strain>
    </source>
</reference>
<evidence type="ECO:0000256" key="3">
    <source>
        <dbReference type="PIRSR" id="PIRSR037238-1"/>
    </source>
</evidence>
<dbReference type="Gene3D" id="3.30.70.360">
    <property type="match status" value="1"/>
</dbReference>
<dbReference type="InterPro" id="IPR050072">
    <property type="entry name" value="Peptidase_M20A"/>
</dbReference>
<dbReference type="GO" id="GO:0016787">
    <property type="term" value="F:hydrolase activity"/>
    <property type="evidence" value="ECO:0007669"/>
    <property type="project" value="UniProtKB-KW"/>
</dbReference>
<dbReference type="GO" id="GO:0046872">
    <property type="term" value="F:metal ion binding"/>
    <property type="evidence" value="ECO:0007669"/>
    <property type="project" value="UniProtKB-KW"/>
</dbReference>
<accession>A0A934X819</accession>